<dbReference type="Gene3D" id="3.30.1370.60">
    <property type="entry name" value="Hypothetical oxidoreductase yiak, domain 2"/>
    <property type="match status" value="1"/>
</dbReference>
<dbReference type="OrthoDB" id="7881616at2759"/>
<dbReference type="STRING" id="7260.B4NGA8"/>
<dbReference type="PhylomeDB" id="B4NGA8"/>
<evidence type="ECO:0000256" key="2">
    <source>
        <dbReference type="ARBA" id="ARBA00023002"/>
    </source>
</evidence>
<keyword evidence="2 3" id="KW-0560">Oxidoreductase</keyword>
<protein>
    <submittedName>
        <fullName evidence="3">Uncharacterized protein</fullName>
        <ecNumber evidence="3">1.-.-.-</ecNumber>
    </submittedName>
</protein>
<dbReference type="Pfam" id="PF02615">
    <property type="entry name" value="Ldh_2"/>
    <property type="match status" value="1"/>
</dbReference>
<dbReference type="InterPro" id="IPR036111">
    <property type="entry name" value="Mal/L-sulfo/L-lacto_DH-like_sf"/>
</dbReference>
<comment type="similarity">
    <text evidence="1">Belongs to the LDH2/MDH2 oxidoreductase family.</text>
</comment>
<dbReference type="PANTHER" id="PTHR11091:SF0">
    <property type="entry name" value="MALATE DEHYDROGENASE"/>
    <property type="match status" value="1"/>
</dbReference>
<dbReference type="Gene3D" id="1.10.1530.10">
    <property type="match status" value="1"/>
</dbReference>
<dbReference type="InterPro" id="IPR043144">
    <property type="entry name" value="Mal/L-sulf/L-lact_DH-like_ah"/>
</dbReference>
<evidence type="ECO:0000313" key="4">
    <source>
        <dbReference type="Proteomes" id="UP000007798"/>
    </source>
</evidence>
<dbReference type="InterPro" id="IPR043143">
    <property type="entry name" value="Mal/L-sulf/L-lact_DH-like_NADP"/>
</dbReference>
<dbReference type="GO" id="GO:0016491">
    <property type="term" value="F:oxidoreductase activity"/>
    <property type="evidence" value="ECO:0007669"/>
    <property type="project" value="UniProtKB-KW"/>
</dbReference>
<dbReference type="InParanoid" id="B4NGA8"/>
<organism evidence="3 4">
    <name type="scientific">Drosophila willistoni</name>
    <name type="common">Fruit fly</name>
    <dbReference type="NCBI Taxonomy" id="7260"/>
    <lineage>
        <taxon>Eukaryota</taxon>
        <taxon>Metazoa</taxon>
        <taxon>Ecdysozoa</taxon>
        <taxon>Arthropoda</taxon>
        <taxon>Hexapoda</taxon>
        <taxon>Insecta</taxon>
        <taxon>Pterygota</taxon>
        <taxon>Neoptera</taxon>
        <taxon>Endopterygota</taxon>
        <taxon>Diptera</taxon>
        <taxon>Brachycera</taxon>
        <taxon>Muscomorpha</taxon>
        <taxon>Ephydroidea</taxon>
        <taxon>Drosophilidae</taxon>
        <taxon>Drosophila</taxon>
        <taxon>Sophophora</taxon>
    </lineage>
</organism>
<evidence type="ECO:0000313" key="3">
    <source>
        <dbReference type="EMBL" id="EDW83325.1"/>
    </source>
</evidence>
<dbReference type="KEGG" id="dwi:6649668"/>
<dbReference type="EMBL" id="CH964251">
    <property type="protein sequence ID" value="EDW83325.1"/>
    <property type="molecule type" value="Genomic_DNA"/>
</dbReference>
<dbReference type="HOGENOM" id="CLU_040452_3_0_1"/>
<gene>
    <name evidence="3" type="primary">Dwil\GK22789</name>
    <name evidence="3" type="ORF">Dwil_GK22789</name>
</gene>
<evidence type="ECO:0000256" key="1">
    <source>
        <dbReference type="ARBA" id="ARBA00006056"/>
    </source>
</evidence>
<dbReference type="PANTHER" id="PTHR11091">
    <property type="entry name" value="OXIDOREDUCTASE-RELATED"/>
    <property type="match status" value="1"/>
</dbReference>
<reference evidence="3 4" key="1">
    <citation type="journal article" date="2007" name="Nature">
        <title>Evolution of genes and genomes on the Drosophila phylogeny.</title>
        <authorList>
            <consortium name="Drosophila 12 Genomes Consortium"/>
            <person name="Clark A.G."/>
            <person name="Eisen M.B."/>
            <person name="Smith D.R."/>
            <person name="Bergman C.M."/>
            <person name="Oliver B."/>
            <person name="Markow T.A."/>
            <person name="Kaufman T.C."/>
            <person name="Kellis M."/>
            <person name="Gelbart W."/>
            <person name="Iyer V.N."/>
            <person name="Pollard D.A."/>
            <person name="Sackton T.B."/>
            <person name="Larracuente A.M."/>
            <person name="Singh N.D."/>
            <person name="Abad J.P."/>
            <person name="Abt D.N."/>
            <person name="Adryan B."/>
            <person name="Aguade M."/>
            <person name="Akashi H."/>
            <person name="Anderson W.W."/>
            <person name="Aquadro C.F."/>
            <person name="Ardell D.H."/>
            <person name="Arguello R."/>
            <person name="Artieri C.G."/>
            <person name="Barbash D.A."/>
            <person name="Barker D."/>
            <person name="Barsanti P."/>
            <person name="Batterham P."/>
            <person name="Batzoglou S."/>
            <person name="Begun D."/>
            <person name="Bhutkar A."/>
            <person name="Blanco E."/>
            <person name="Bosak S.A."/>
            <person name="Bradley R.K."/>
            <person name="Brand A.D."/>
            <person name="Brent M.R."/>
            <person name="Brooks A.N."/>
            <person name="Brown R.H."/>
            <person name="Butlin R.K."/>
            <person name="Caggese C."/>
            <person name="Calvi B.R."/>
            <person name="Bernardo de Carvalho A."/>
            <person name="Caspi A."/>
            <person name="Castrezana S."/>
            <person name="Celniker S.E."/>
            <person name="Chang J.L."/>
            <person name="Chapple C."/>
            <person name="Chatterji S."/>
            <person name="Chinwalla A."/>
            <person name="Civetta A."/>
            <person name="Clifton S.W."/>
            <person name="Comeron J.M."/>
            <person name="Costello J.C."/>
            <person name="Coyne J.A."/>
            <person name="Daub J."/>
            <person name="David R.G."/>
            <person name="Delcher A.L."/>
            <person name="Delehaunty K."/>
            <person name="Do C.B."/>
            <person name="Ebling H."/>
            <person name="Edwards K."/>
            <person name="Eickbush T."/>
            <person name="Evans J.D."/>
            <person name="Filipski A."/>
            <person name="Findeiss S."/>
            <person name="Freyhult E."/>
            <person name="Fulton L."/>
            <person name="Fulton R."/>
            <person name="Garcia A.C."/>
            <person name="Gardiner A."/>
            <person name="Garfield D.A."/>
            <person name="Garvin B.E."/>
            <person name="Gibson G."/>
            <person name="Gilbert D."/>
            <person name="Gnerre S."/>
            <person name="Godfrey J."/>
            <person name="Good R."/>
            <person name="Gotea V."/>
            <person name="Gravely B."/>
            <person name="Greenberg A.J."/>
            <person name="Griffiths-Jones S."/>
            <person name="Gross S."/>
            <person name="Guigo R."/>
            <person name="Gustafson E.A."/>
            <person name="Haerty W."/>
            <person name="Hahn M.W."/>
            <person name="Halligan D.L."/>
            <person name="Halpern A.L."/>
            <person name="Halter G.M."/>
            <person name="Han M.V."/>
            <person name="Heger A."/>
            <person name="Hillier L."/>
            <person name="Hinrichs A.S."/>
            <person name="Holmes I."/>
            <person name="Hoskins R.A."/>
            <person name="Hubisz M.J."/>
            <person name="Hultmark D."/>
            <person name="Huntley M.A."/>
            <person name="Jaffe D.B."/>
            <person name="Jagadeeshan S."/>
            <person name="Jeck W.R."/>
            <person name="Johnson J."/>
            <person name="Jones C.D."/>
            <person name="Jordan W.C."/>
            <person name="Karpen G.H."/>
            <person name="Kataoka E."/>
            <person name="Keightley P.D."/>
            <person name="Kheradpour P."/>
            <person name="Kirkness E.F."/>
            <person name="Koerich L.B."/>
            <person name="Kristiansen K."/>
            <person name="Kudrna D."/>
            <person name="Kulathinal R.J."/>
            <person name="Kumar S."/>
            <person name="Kwok R."/>
            <person name="Lander E."/>
            <person name="Langley C.H."/>
            <person name="Lapoint R."/>
            <person name="Lazzaro B.P."/>
            <person name="Lee S.J."/>
            <person name="Levesque L."/>
            <person name="Li R."/>
            <person name="Lin C.F."/>
            <person name="Lin M.F."/>
            <person name="Lindblad-Toh K."/>
            <person name="Llopart A."/>
            <person name="Long M."/>
            <person name="Low L."/>
            <person name="Lozovsky E."/>
            <person name="Lu J."/>
            <person name="Luo M."/>
            <person name="Machado C.A."/>
            <person name="Makalowski W."/>
            <person name="Marzo M."/>
            <person name="Matsuda M."/>
            <person name="Matzkin L."/>
            <person name="McAllister B."/>
            <person name="McBride C.S."/>
            <person name="McKernan B."/>
            <person name="McKernan K."/>
            <person name="Mendez-Lago M."/>
            <person name="Minx P."/>
            <person name="Mollenhauer M.U."/>
            <person name="Montooth K."/>
            <person name="Mount S.M."/>
            <person name="Mu X."/>
            <person name="Myers E."/>
            <person name="Negre B."/>
            <person name="Newfeld S."/>
            <person name="Nielsen R."/>
            <person name="Noor M.A."/>
            <person name="O'Grady P."/>
            <person name="Pachter L."/>
            <person name="Papaceit M."/>
            <person name="Parisi M.J."/>
            <person name="Parisi M."/>
            <person name="Parts L."/>
            <person name="Pedersen J.S."/>
            <person name="Pesole G."/>
            <person name="Phillippy A.M."/>
            <person name="Ponting C.P."/>
            <person name="Pop M."/>
            <person name="Porcelli D."/>
            <person name="Powell J.R."/>
            <person name="Prohaska S."/>
            <person name="Pruitt K."/>
            <person name="Puig M."/>
            <person name="Quesneville H."/>
            <person name="Ram K.R."/>
            <person name="Rand D."/>
            <person name="Rasmussen M.D."/>
            <person name="Reed L.K."/>
            <person name="Reenan R."/>
            <person name="Reily A."/>
            <person name="Remington K.A."/>
            <person name="Rieger T.T."/>
            <person name="Ritchie M.G."/>
            <person name="Robin C."/>
            <person name="Rogers Y.H."/>
            <person name="Rohde C."/>
            <person name="Rozas J."/>
            <person name="Rubenfield M.J."/>
            <person name="Ruiz A."/>
            <person name="Russo S."/>
            <person name="Salzberg S.L."/>
            <person name="Sanchez-Gracia A."/>
            <person name="Saranga D.J."/>
            <person name="Sato H."/>
            <person name="Schaeffer S.W."/>
            <person name="Schatz M.C."/>
            <person name="Schlenke T."/>
            <person name="Schwartz R."/>
            <person name="Segarra C."/>
            <person name="Singh R.S."/>
            <person name="Sirot L."/>
            <person name="Sirota M."/>
            <person name="Sisneros N.B."/>
            <person name="Smith C.D."/>
            <person name="Smith T.F."/>
            <person name="Spieth J."/>
            <person name="Stage D.E."/>
            <person name="Stark A."/>
            <person name="Stephan W."/>
            <person name="Strausberg R.L."/>
            <person name="Strempel S."/>
            <person name="Sturgill D."/>
            <person name="Sutton G."/>
            <person name="Sutton G.G."/>
            <person name="Tao W."/>
            <person name="Teichmann S."/>
            <person name="Tobari Y.N."/>
            <person name="Tomimura Y."/>
            <person name="Tsolas J.M."/>
            <person name="Valente V.L."/>
            <person name="Venter E."/>
            <person name="Venter J.C."/>
            <person name="Vicario S."/>
            <person name="Vieira F.G."/>
            <person name="Vilella A.J."/>
            <person name="Villasante A."/>
            <person name="Walenz B."/>
            <person name="Wang J."/>
            <person name="Wasserman M."/>
            <person name="Watts T."/>
            <person name="Wilson D."/>
            <person name="Wilson R.K."/>
            <person name="Wing R.A."/>
            <person name="Wolfner M.F."/>
            <person name="Wong A."/>
            <person name="Wong G.K."/>
            <person name="Wu C.I."/>
            <person name="Wu G."/>
            <person name="Yamamoto D."/>
            <person name="Yang H.P."/>
            <person name="Yang S.P."/>
            <person name="Yorke J.A."/>
            <person name="Yoshida K."/>
            <person name="Zdobnov E."/>
            <person name="Zhang P."/>
            <person name="Zhang Y."/>
            <person name="Zimin A.V."/>
            <person name="Baldwin J."/>
            <person name="Abdouelleil A."/>
            <person name="Abdulkadir J."/>
            <person name="Abebe A."/>
            <person name="Abera B."/>
            <person name="Abreu J."/>
            <person name="Acer S.C."/>
            <person name="Aftuck L."/>
            <person name="Alexander A."/>
            <person name="An P."/>
            <person name="Anderson E."/>
            <person name="Anderson S."/>
            <person name="Arachi H."/>
            <person name="Azer M."/>
            <person name="Bachantsang P."/>
            <person name="Barry A."/>
            <person name="Bayul T."/>
            <person name="Berlin A."/>
            <person name="Bessette D."/>
            <person name="Bloom T."/>
            <person name="Blye J."/>
            <person name="Boguslavskiy L."/>
            <person name="Bonnet C."/>
            <person name="Boukhgalter B."/>
            <person name="Bourzgui I."/>
            <person name="Brown A."/>
            <person name="Cahill P."/>
            <person name="Channer S."/>
            <person name="Cheshatsang Y."/>
            <person name="Chuda L."/>
            <person name="Citroen M."/>
            <person name="Collymore A."/>
            <person name="Cooke P."/>
            <person name="Costello M."/>
            <person name="D'Aco K."/>
            <person name="Daza R."/>
            <person name="De Haan G."/>
            <person name="DeGray S."/>
            <person name="DeMaso C."/>
            <person name="Dhargay N."/>
            <person name="Dooley K."/>
            <person name="Dooley E."/>
            <person name="Doricent M."/>
            <person name="Dorje P."/>
            <person name="Dorjee K."/>
            <person name="Dupes A."/>
            <person name="Elong R."/>
            <person name="Falk J."/>
            <person name="Farina A."/>
            <person name="Faro S."/>
            <person name="Ferguson D."/>
            <person name="Fisher S."/>
            <person name="Foley C.D."/>
            <person name="Franke A."/>
            <person name="Friedrich D."/>
            <person name="Gadbois L."/>
            <person name="Gearin G."/>
            <person name="Gearin C.R."/>
            <person name="Giannoukos G."/>
            <person name="Goode T."/>
            <person name="Graham J."/>
            <person name="Grandbois E."/>
            <person name="Grewal S."/>
            <person name="Gyaltsen K."/>
            <person name="Hafez N."/>
            <person name="Hagos B."/>
            <person name="Hall J."/>
            <person name="Henson C."/>
            <person name="Hollinger A."/>
            <person name="Honan T."/>
            <person name="Huard M.D."/>
            <person name="Hughes L."/>
            <person name="Hurhula B."/>
            <person name="Husby M.E."/>
            <person name="Kamat A."/>
            <person name="Kanga B."/>
            <person name="Kashin S."/>
            <person name="Khazanovich D."/>
            <person name="Kisner P."/>
            <person name="Lance K."/>
            <person name="Lara M."/>
            <person name="Lee W."/>
            <person name="Lennon N."/>
            <person name="Letendre F."/>
            <person name="LeVine R."/>
            <person name="Lipovsky A."/>
            <person name="Liu X."/>
            <person name="Liu J."/>
            <person name="Liu S."/>
            <person name="Lokyitsang T."/>
            <person name="Lokyitsang Y."/>
            <person name="Lubonja R."/>
            <person name="Lui A."/>
            <person name="MacDonald P."/>
            <person name="Magnisalis V."/>
            <person name="Maru K."/>
            <person name="Matthews C."/>
            <person name="McCusker W."/>
            <person name="McDonough S."/>
            <person name="Mehta T."/>
            <person name="Meldrim J."/>
            <person name="Meneus L."/>
            <person name="Mihai O."/>
            <person name="Mihalev A."/>
            <person name="Mihova T."/>
            <person name="Mittelman R."/>
            <person name="Mlenga V."/>
            <person name="Montmayeur A."/>
            <person name="Mulrain L."/>
            <person name="Navidi A."/>
            <person name="Naylor J."/>
            <person name="Negash T."/>
            <person name="Nguyen T."/>
            <person name="Nguyen N."/>
            <person name="Nicol R."/>
            <person name="Norbu C."/>
            <person name="Norbu N."/>
            <person name="Novod N."/>
            <person name="O'Neill B."/>
            <person name="Osman S."/>
            <person name="Markiewicz E."/>
            <person name="Oyono O.L."/>
            <person name="Patti C."/>
            <person name="Phunkhang P."/>
            <person name="Pierre F."/>
            <person name="Priest M."/>
            <person name="Raghuraman S."/>
            <person name="Rege F."/>
            <person name="Reyes R."/>
            <person name="Rise C."/>
            <person name="Rogov P."/>
            <person name="Ross K."/>
            <person name="Ryan E."/>
            <person name="Settipalli S."/>
            <person name="Shea T."/>
            <person name="Sherpa N."/>
            <person name="Shi L."/>
            <person name="Shih D."/>
            <person name="Sparrow T."/>
            <person name="Spaulding J."/>
            <person name="Stalker J."/>
            <person name="Stange-Thomann N."/>
            <person name="Stavropoulos S."/>
            <person name="Stone C."/>
            <person name="Strader C."/>
            <person name="Tesfaye S."/>
            <person name="Thomson T."/>
            <person name="Thoulutsang Y."/>
            <person name="Thoulutsang D."/>
            <person name="Topham K."/>
            <person name="Topping I."/>
            <person name="Tsamla T."/>
            <person name="Vassiliev H."/>
            <person name="Vo A."/>
            <person name="Wangchuk T."/>
            <person name="Wangdi T."/>
            <person name="Weiand M."/>
            <person name="Wilkinson J."/>
            <person name="Wilson A."/>
            <person name="Yadav S."/>
            <person name="Young G."/>
            <person name="Yu Q."/>
            <person name="Zembek L."/>
            <person name="Zhong D."/>
            <person name="Zimmer A."/>
            <person name="Zwirko Z."/>
            <person name="Jaffe D.B."/>
            <person name="Alvarez P."/>
            <person name="Brockman W."/>
            <person name="Butler J."/>
            <person name="Chin C."/>
            <person name="Gnerre S."/>
            <person name="Grabherr M."/>
            <person name="Kleber M."/>
            <person name="Mauceli E."/>
            <person name="MacCallum I."/>
        </authorList>
    </citation>
    <scope>NUCLEOTIDE SEQUENCE [LARGE SCALE GENOMIC DNA]</scope>
    <source>
        <strain evidence="4">Tucson 14030-0811.24</strain>
    </source>
</reference>
<proteinExistence type="inferred from homology"/>
<keyword evidence="4" id="KW-1185">Reference proteome</keyword>
<dbReference type="OMA" id="IGICMSN"/>
<accession>B4NGA8</accession>
<dbReference type="EC" id="1.-.-.-" evidence="3"/>
<dbReference type="SUPFAM" id="SSF89733">
    <property type="entry name" value="L-sulfolactate dehydrogenase-like"/>
    <property type="match status" value="1"/>
</dbReference>
<sequence>MRRILNFVDALRKVRLKLSVQHSNRTNGLQNTQIHGSKGYTLGTGKSSTDNQTEFSLVCNDKTEEFDDKDLKDEWSSFQKQSKIVMQKKEKCLKELIGQGIPPLAPPPDKTILWQNLKEVLLVCGGQKQPIFQTETGQGPEQLVGVLEAQRFVSDIFAALDVPQDAASDMADALVAADYMGHRSMGIHRLPAIAADLLNCTVSAIAKPEIQKENDALALVNGSNAPGPVVATFCMDLAIQKAQQVGIGWVVARKSNCIGMASWYACQAMEKRLIGLCMSNAAPTLVPSGGIEPILGENPIACVAAGEHEQFLVDFGQSSCSVDQLELSYCNGKLKELPPALALNESGEQDTNDVAEALRAQRFYPFRPAYKGFGLAAMVDILCGVMSGAQYANQLRKRGIFSTENKPYDLGQLYVAIDPRQFCTTFEDRLADFQHLLRNAMPCPVGCKEQIMAPGDKELLHMQMVDKEGGLRISPCTLGILQELADTLNMTPLQPYKEDDTI</sequence>
<name>B4NGA8_DROWI</name>
<dbReference type="AlphaFoldDB" id="B4NGA8"/>
<dbReference type="Proteomes" id="UP000007798">
    <property type="component" value="Unassembled WGS sequence"/>
</dbReference>
<dbReference type="eggNOG" id="ENOG502QRW5">
    <property type="taxonomic scope" value="Eukaryota"/>
</dbReference>
<dbReference type="InterPro" id="IPR003767">
    <property type="entry name" value="Malate/L-lactate_DH-like"/>
</dbReference>